<dbReference type="AlphaFoldDB" id="A0A7U9H8R8"/>
<evidence type="ECO:0000313" key="1">
    <source>
        <dbReference type="EMBL" id="EOY45279.1"/>
    </source>
</evidence>
<proteinExistence type="predicted"/>
<evidence type="ECO:0000313" key="2">
    <source>
        <dbReference type="Proteomes" id="UP000014062"/>
    </source>
</evidence>
<gene>
    <name evidence="1" type="ORF">SLI_0560</name>
</gene>
<name>A0A7U9H8R8_STRLI</name>
<dbReference type="EMBL" id="CM001889">
    <property type="protein sequence ID" value="EOY45279.1"/>
    <property type="molecule type" value="Genomic_DNA"/>
</dbReference>
<sequence length="40" mass="4167">MDSSRGLFRSWAVSAGRAMASNLVHAARALDAMPLPAPPS</sequence>
<reference evidence="2" key="1">
    <citation type="journal article" date="2013" name="Genome Biol. Evol.">
        <title>The genome sequence of Streptomyces lividans 66 reveals a novel tRNA-dependent peptide biosynthetic system within a metal-related genomic island.</title>
        <authorList>
            <person name="Cruz-Morales P."/>
            <person name="Vijgenboom E."/>
            <person name="Iruegas-Bocardo F."/>
            <person name="Girard G."/>
            <person name="Yanez-Guerra L.A."/>
            <person name="Ramos-Aboites H.E."/>
            <person name="Pernodet J.L."/>
            <person name="Anne J."/>
            <person name="van Wezel G.P."/>
            <person name="Barona-Gomez F."/>
        </authorList>
    </citation>
    <scope>NUCLEOTIDE SEQUENCE [LARGE SCALE GENOMIC DNA]</scope>
    <source>
        <strain evidence="2">1326</strain>
    </source>
</reference>
<organism evidence="1 2">
    <name type="scientific">Streptomyces lividans 1326</name>
    <dbReference type="NCBI Taxonomy" id="1200984"/>
    <lineage>
        <taxon>Bacteria</taxon>
        <taxon>Bacillati</taxon>
        <taxon>Actinomycetota</taxon>
        <taxon>Actinomycetes</taxon>
        <taxon>Kitasatosporales</taxon>
        <taxon>Streptomycetaceae</taxon>
        <taxon>Streptomyces</taxon>
    </lineage>
</organism>
<accession>A0A7U9H8R8</accession>
<protein>
    <submittedName>
        <fullName evidence="1">Uncharacterized protein</fullName>
    </submittedName>
</protein>
<dbReference type="Proteomes" id="UP000014062">
    <property type="component" value="Chromosome"/>
</dbReference>